<dbReference type="AlphaFoldDB" id="A0A286RE73"/>
<dbReference type="InterPro" id="IPR027266">
    <property type="entry name" value="TrmE/GcvT-like"/>
</dbReference>
<evidence type="ECO:0000256" key="2">
    <source>
        <dbReference type="PIRSR" id="PIRSR006487-1"/>
    </source>
</evidence>
<reference evidence="3 4" key="1">
    <citation type="journal article" name="Front. Microbiol.">
        <title>Sugar Metabolism of the First Thermophilic Planctomycete Thermogutta terrifontis: Comparative Genomic and Transcriptomic Approaches.</title>
        <authorList>
            <person name="Elcheninov A.G."/>
            <person name="Menzel P."/>
            <person name="Gudbergsdottir S.R."/>
            <person name="Slesarev A.I."/>
            <person name="Kadnikov V.V."/>
            <person name="Krogh A."/>
            <person name="Bonch-Osmolovskaya E.A."/>
            <person name="Peng X."/>
            <person name="Kublanov I.V."/>
        </authorList>
    </citation>
    <scope>NUCLEOTIDE SEQUENCE [LARGE SCALE GENOMIC DNA]</scope>
    <source>
        <strain evidence="3 4">R1</strain>
    </source>
</reference>
<dbReference type="SUPFAM" id="SSF101790">
    <property type="entry name" value="Aminomethyltransferase beta-barrel domain"/>
    <property type="match status" value="1"/>
</dbReference>
<name>A0A286RE73_9BACT</name>
<evidence type="ECO:0000313" key="4">
    <source>
        <dbReference type="Proteomes" id="UP000215086"/>
    </source>
</evidence>
<dbReference type="Proteomes" id="UP000215086">
    <property type="component" value="Chromosome"/>
</dbReference>
<dbReference type="KEGG" id="ttf:THTE_1635"/>
<evidence type="ECO:0000313" key="3">
    <source>
        <dbReference type="EMBL" id="ASV74237.1"/>
    </source>
</evidence>
<dbReference type="SUPFAM" id="SSF103025">
    <property type="entry name" value="Folate-binding domain"/>
    <property type="match status" value="1"/>
</dbReference>
<dbReference type="RefSeq" id="WP_157731831.1">
    <property type="nucleotide sequence ID" value="NZ_CP018477.1"/>
</dbReference>
<keyword evidence="1" id="KW-0809">Transit peptide</keyword>
<dbReference type="OrthoDB" id="9796287at2"/>
<dbReference type="Gene3D" id="3.30.1360.120">
    <property type="entry name" value="Probable tRNA modification gtpase trme, domain 1"/>
    <property type="match status" value="1"/>
</dbReference>
<evidence type="ECO:0000256" key="1">
    <source>
        <dbReference type="ARBA" id="ARBA00022946"/>
    </source>
</evidence>
<dbReference type="InterPro" id="IPR029043">
    <property type="entry name" value="GcvT/YgfZ_C"/>
</dbReference>
<dbReference type="PANTHER" id="PTHR22602:SF0">
    <property type="entry name" value="TRANSFERASE CAF17, MITOCHONDRIAL-RELATED"/>
    <property type="match status" value="1"/>
</dbReference>
<organism evidence="3 4">
    <name type="scientific">Thermogutta terrifontis</name>
    <dbReference type="NCBI Taxonomy" id="1331910"/>
    <lineage>
        <taxon>Bacteria</taxon>
        <taxon>Pseudomonadati</taxon>
        <taxon>Planctomycetota</taxon>
        <taxon>Planctomycetia</taxon>
        <taxon>Pirellulales</taxon>
        <taxon>Thermoguttaceae</taxon>
        <taxon>Thermogutta</taxon>
    </lineage>
</organism>
<dbReference type="InterPro" id="IPR017703">
    <property type="entry name" value="YgfZ/GCV_T_CS"/>
</dbReference>
<dbReference type="PANTHER" id="PTHR22602">
    <property type="entry name" value="TRANSFERASE CAF17, MITOCHONDRIAL-RELATED"/>
    <property type="match status" value="1"/>
</dbReference>
<proteinExistence type="predicted"/>
<gene>
    <name evidence="3" type="ORF">THTE_1635</name>
</gene>
<accession>A0A286RE73</accession>
<dbReference type="PIRSF" id="PIRSF006487">
    <property type="entry name" value="GcvT"/>
    <property type="match status" value="1"/>
</dbReference>
<protein>
    <submittedName>
        <fullName evidence="3">Folate-dependent protein for Fe/S cluster synthesis/repair in oxidative stress</fullName>
    </submittedName>
</protein>
<sequence>MTSDDFRQHVETIIRAIRDLPACLAVEHWHQAEVVVSGPDADDFLHRVSTAPLRGLTTGVGRRMLFLDAKGHVKAAATGWKRAEGWALETELGQAENLVEHLEWFHIRERLEIRNTSQNSRKILLLGKEAESTVRGITKSQPEFAVNSAGLAETRIDLDFLTEQDQQTNSTLGTRELQNHAAAWARRFDHPLLPTLELVCPASQEKHVWSRLRTTAQVVSQDACEWLRVLFGMWSYGRDVTEERLGPEVTDDERVIGLSKGCYPGQEVVARIVSRGHVNWRLRGLSLPAGPKLAPGSEILVDGKRAGWLTSVANVPGTHLAVGLGYIRREFDILGKMLLTDAGPVGVHPLPFRLESPG</sequence>
<feature type="binding site" evidence="2">
    <location>
        <position position="197"/>
    </location>
    <ligand>
        <name>substrate</name>
    </ligand>
</feature>
<dbReference type="InterPro" id="IPR045179">
    <property type="entry name" value="YgfZ/GcvT"/>
</dbReference>
<dbReference type="GO" id="GO:0016226">
    <property type="term" value="P:iron-sulfur cluster assembly"/>
    <property type="evidence" value="ECO:0007669"/>
    <property type="project" value="TreeGrafter"/>
</dbReference>
<keyword evidence="4" id="KW-1185">Reference proteome</keyword>
<dbReference type="NCBIfam" id="TIGR03317">
    <property type="entry name" value="ygfZ_signature"/>
    <property type="match status" value="1"/>
</dbReference>
<dbReference type="EMBL" id="CP018477">
    <property type="protein sequence ID" value="ASV74237.1"/>
    <property type="molecule type" value="Genomic_DNA"/>
</dbReference>